<organism evidence="1">
    <name type="scientific">bioreactor metagenome</name>
    <dbReference type="NCBI Taxonomy" id="1076179"/>
    <lineage>
        <taxon>unclassified sequences</taxon>
        <taxon>metagenomes</taxon>
        <taxon>ecological metagenomes</taxon>
    </lineage>
</organism>
<gene>
    <name evidence="1" type="ORF">SDC9_147567</name>
</gene>
<sequence length="92" mass="10009">MKADAKRHQPGGRLDLFPARDIDGGRLFGEHGDTPLGSLTRHDRVQVMGRADMHRVKRLALQHANETAISVAAVLIGEGMRPLGQYIGTGNK</sequence>
<dbReference type="AlphaFoldDB" id="A0A645EIG2"/>
<accession>A0A645EIG2</accession>
<name>A0A645EIG2_9ZZZZ</name>
<reference evidence="1" key="1">
    <citation type="submission" date="2019-08" db="EMBL/GenBank/DDBJ databases">
        <authorList>
            <person name="Kucharzyk K."/>
            <person name="Murdoch R.W."/>
            <person name="Higgins S."/>
            <person name="Loffler F."/>
        </authorList>
    </citation>
    <scope>NUCLEOTIDE SEQUENCE</scope>
</reference>
<protein>
    <submittedName>
        <fullName evidence="1">Uncharacterized protein</fullName>
    </submittedName>
</protein>
<dbReference type="EMBL" id="VSSQ01046409">
    <property type="protein sequence ID" value="MPN00373.1"/>
    <property type="molecule type" value="Genomic_DNA"/>
</dbReference>
<proteinExistence type="predicted"/>
<evidence type="ECO:0000313" key="1">
    <source>
        <dbReference type="EMBL" id="MPN00373.1"/>
    </source>
</evidence>
<comment type="caution">
    <text evidence="1">The sequence shown here is derived from an EMBL/GenBank/DDBJ whole genome shotgun (WGS) entry which is preliminary data.</text>
</comment>